<dbReference type="SFLD" id="SFLDS00029">
    <property type="entry name" value="Radical_SAM"/>
    <property type="match status" value="1"/>
</dbReference>
<evidence type="ECO:0000256" key="3">
    <source>
        <dbReference type="ARBA" id="ARBA00022485"/>
    </source>
</evidence>
<protein>
    <submittedName>
        <fullName evidence="10">Radical SAM protein</fullName>
    </submittedName>
</protein>
<proteinExistence type="inferred from homology"/>
<dbReference type="InterPro" id="IPR001989">
    <property type="entry name" value="Radical_activat_CS"/>
</dbReference>
<dbReference type="SUPFAM" id="SSF102114">
    <property type="entry name" value="Radical SAM enzymes"/>
    <property type="match status" value="1"/>
</dbReference>
<evidence type="ECO:0000256" key="6">
    <source>
        <dbReference type="ARBA" id="ARBA00023002"/>
    </source>
</evidence>
<organism evidence="10 11">
    <name type="scientific">Candidatus Borkfalkia ceftriaxoniphila</name>
    <dbReference type="NCBI Taxonomy" id="2508949"/>
    <lineage>
        <taxon>Bacteria</taxon>
        <taxon>Bacillati</taxon>
        <taxon>Bacillota</taxon>
        <taxon>Clostridia</taxon>
        <taxon>Christensenellales</taxon>
        <taxon>Christensenellaceae</taxon>
        <taxon>Candidatus Borkfalkia</taxon>
    </lineage>
</organism>
<dbReference type="PIRSF" id="PIRSF000371">
    <property type="entry name" value="PFL_act_enz"/>
    <property type="match status" value="1"/>
</dbReference>
<keyword evidence="7" id="KW-0408">Iron</keyword>
<reference evidence="10 11" key="1">
    <citation type="journal article" date="2019" name="Gut">
        <title>Antibiotics-induced monodominance of a novel gut bacterial order.</title>
        <authorList>
            <person name="Hildebrand F."/>
            <person name="Moitinho-Silva L."/>
            <person name="Blasche S."/>
            <person name="Jahn M.T."/>
            <person name="Gossmann T.I."/>
            <person name="Heuerta-Cepas J."/>
            <person name="Hercog R."/>
            <person name="Luetge M."/>
            <person name="Bahram M."/>
            <person name="Pryszlak A."/>
            <person name="Alves R.J."/>
            <person name="Waszak S.M."/>
            <person name="Zhu A."/>
            <person name="Ye L."/>
            <person name="Costea P.I."/>
            <person name="Aalvink S."/>
            <person name="Belzer C."/>
            <person name="Forslund S.K."/>
            <person name="Sunagawa S."/>
            <person name="Hentschel U."/>
            <person name="Merten C."/>
            <person name="Patil K.R."/>
            <person name="Benes V."/>
            <person name="Bork P."/>
        </authorList>
    </citation>
    <scope>NUCLEOTIDE SEQUENCE [LARGE SCALE GENOMIC DNA]</scope>
    <source>
        <strain evidence="10 11">HDS1380</strain>
    </source>
</reference>
<evidence type="ECO:0000256" key="1">
    <source>
        <dbReference type="ARBA" id="ARBA00001966"/>
    </source>
</evidence>
<dbReference type="InterPro" id="IPR007197">
    <property type="entry name" value="rSAM"/>
</dbReference>
<dbReference type="InterPro" id="IPR012839">
    <property type="entry name" value="Organic_radical_activase"/>
</dbReference>
<dbReference type="CDD" id="cd01335">
    <property type="entry name" value="Radical_SAM"/>
    <property type="match status" value="1"/>
</dbReference>
<evidence type="ECO:0000313" key="11">
    <source>
        <dbReference type="Proteomes" id="UP000291269"/>
    </source>
</evidence>
<evidence type="ECO:0000256" key="8">
    <source>
        <dbReference type="ARBA" id="ARBA00023014"/>
    </source>
</evidence>
<comment type="caution">
    <text evidence="10">The sequence shown here is derived from an EMBL/GenBank/DDBJ whole genome shotgun (WGS) entry which is preliminary data.</text>
</comment>
<dbReference type="PROSITE" id="PS51918">
    <property type="entry name" value="RADICAL_SAM"/>
    <property type="match status" value="1"/>
</dbReference>
<dbReference type="InterPro" id="IPR034457">
    <property type="entry name" value="Organic_radical-activating"/>
</dbReference>
<dbReference type="PANTHER" id="PTHR30352">
    <property type="entry name" value="PYRUVATE FORMATE-LYASE-ACTIVATING ENZYME"/>
    <property type="match status" value="1"/>
</dbReference>
<evidence type="ECO:0000313" key="10">
    <source>
        <dbReference type="EMBL" id="RXZ62113.1"/>
    </source>
</evidence>
<dbReference type="EMBL" id="SDOZ01000002">
    <property type="protein sequence ID" value="RXZ62113.1"/>
    <property type="molecule type" value="Genomic_DNA"/>
</dbReference>
<evidence type="ECO:0000259" key="9">
    <source>
        <dbReference type="PROSITE" id="PS51918"/>
    </source>
</evidence>
<dbReference type="GO" id="GO:0046872">
    <property type="term" value="F:metal ion binding"/>
    <property type="evidence" value="ECO:0007669"/>
    <property type="project" value="UniProtKB-KW"/>
</dbReference>
<dbReference type="Proteomes" id="UP000291269">
    <property type="component" value="Unassembled WGS sequence"/>
</dbReference>
<dbReference type="Pfam" id="PF13353">
    <property type="entry name" value="Fer4_12"/>
    <property type="match status" value="1"/>
</dbReference>
<keyword evidence="6" id="KW-0560">Oxidoreductase</keyword>
<keyword evidence="8" id="KW-0411">Iron-sulfur</keyword>
<keyword evidence="5" id="KW-0479">Metal-binding</keyword>
<keyword evidence="3" id="KW-0004">4Fe-4S</keyword>
<dbReference type="AlphaFoldDB" id="A0A4Q2KFW3"/>
<evidence type="ECO:0000256" key="4">
    <source>
        <dbReference type="ARBA" id="ARBA00022691"/>
    </source>
</evidence>
<comment type="similarity">
    <text evidence="2">Belongs to the organic radical-activating enzymes family.</text>
</comment>
<name>A0A4Q2KFW3_9FIRM</name>
<dbReference type="OrthoDB" id="9782387at2"/>
<dbReference type="Gene3D" id="3.20.20.70">
    <property type="entry name" value="Aldolase class I"/>
    <property type="match status" value="1"/>
</dbReference>
<dbReference type="RefSeq" id="WP_129225487.1">
    <property type="nucleotide sequence ID" value="NZ_SDOZ01000002.1"/>
</dbReference>
<dbReference type="InterPro" id="IPR058240">
    <property type="entry name" value="rSAM_sf"/>
</dbReference>
<keyword evidence="11" id="KW-1185">Reference proteome</keyword>
<gene>
    <name evidence="10" type="ORF">ESZ91_06890</name>
</gene>
<evidence type="ECO:0000256" key="7">
    <source>
        <dbReference type="ARBA" id="ARBA00023004"/>
    </source>
</evidence>
<feature type="domain" description="Radical SAM core" evidence="9">
    <location>
        <begin position="14"/>
        <end position="250"/>
    </location>
</feature>
<keyword evidence="4" id="KW-0949">S-adenosyl-L-methionine</keyword>
<dbReference type="SFLD" id="SFLDG01066">
    <property type="entry name" value="organic_radical-activating_enz"/>
    <property type="match status" value="1"/>
</dbReference>
<accession>A0A4Q2KFW3</accession>
<dbReference type="GO" id="GO:0051539">
    <property type="term" value="F:4 iron, 4 sulfur cluster binding"/>
    <property type="evidence" value="ECO:0007669"/>
    <property type="project" value="UniProtKB-KW"/>
</dbReference>
<comment type="cofactor">
    <cofactor evidence="1">
        <name>[4Fe-4S] cluster</name>
        <dbReference type="ChEBI" id="CHEBI:49883"/>
    </cofactor>
</comment>
<evidence type="ECO:0000256" key="5">
    <source>
        <dbReference type="ARBA" id="ARBA00022723"/>
    </source>
</evidence>
<evidence type="ECO:0000256" key="2">
    <source>
        <dbReference type="ARBA" id="ARBA00009777"/>
    </source>
</evidence>
<dbReference type="PANTHER" id="PTHR30352:SF4">
    <property type="entry name" value="PYRUVATE FORMATE-LYASE 2-ACTIVATING ENZYME"/>
    <property type="match status" value="1"/>
</dbReference>
<dbReference type="GO" id="GO:0016491">
    <property type="term" value="F:oxidoreductase activity"/>
    <property type="evidence" value="ECO:0007669"/>
    <property type="project" value="UniProtKB-KW"/>
</dbReference>
<dbReference type="InterPro" id="IPR013785">
    <property type="entry name" value="Aldolase_TIM"/>
</dbReference>
<dbReference type="PROSITE" id="PS01087">
    <property type="entry name" value="RADICAL_ACTIVATING"/>
    <property type="match status" value="1"/>
</dbReference>
<sequence>MRLNISDIQHFCTGDGEGIRTTVFFKGCNLCCPWCHNPETVSSAPQILRYADREIACGRNVSVAALVAEIGEDGEYYRASGGGATLSGGEPLLQAEGAAFLAKSLRSEGTEVLIDTAGCVPFSAFEKVMPYANGFLFDVKACTEEDYARIGGEFFLVRDNFGKLTKAGANVRARVPLIPNFNDGKEYCEKMCAFLRSLGAEKVDLLPFHRMGSAKYAALGKTYAYRETPPMSLQRAEEIAAIYKKYFQVKIER</sequence>